<dbReference type="OrthoDB" id="10525929at2759"/>
<proteinExistence type="predicted"/>
<reference evidence="1 2" key="1">
    <citation type="submission" date="2015-04" db="EMBL/GenBank/DDBJ databases">
        <authorList>
            <person name="Syromyatnikov M.Y."/>
            <person name="Popov V.N."/>
        </authorList>
    </citation>
    <scope>NUCLEOTIDE SEQUENCE [LARGE SCALE GENOMIC DNA]</scope>
    <source>
        <strain evidence="1">WF-38-12</strain>
    </source>
</reference>
<keyword evidence="2" id="KW-1185">Reference proteome</keyword>
<evidence type="ECO:0000313" key="2">
    <source>
        <dbReference type="Proteomes" id="UP000054383"/>
    </source>
</evidence>
<accession>A0A0U1LYN8</accession>
<dbReference type="AlphaFoldDB" id="A0A0U1LYN8"/>
<sequence>MSSVQSNQPVANQTGLSTEIWETLKRGDIWGSIATEVQNLARVRDVHSLFVHSDDIIAVRPPRSFRFFNNPRMHLEELRFGVIQSVAGEKPAVWLIVRHEKELSGSQISRSALFTCSIATTSSSNGIADVLYPGISVDVHNIAEIGSDTYALLCMNAENLEQGTFEDDRGQSLGMGETLIVQLVNSRMDMKHQSAVWSG</sequence>
<dbReference type="EMBL" id="CVMT01000004">
    <property type="protein sequence ID" value="CRG88439.1"/>
    <property type="molecule type" value="Genomic_DNA"/>
</dbReference>
<protein>
    <submittedName>
        <fullName evidence="1">Uncharacterized protein</fullName>
    </submittedName>
</protein>
<dbReference type="Proteomes" id="UP000054383">
    <property type="component" value="Unassembled WGS sequence"/>
</dbReference>
<name>A0A0U1LYN8_TALIS</name>
<organism evidence="1 2">
    <name type="scientific">Talaromyces islandicus</name>
    <name type="common">Penicillium islandicum</name>
    <dbReference type="NCBI Taxonomy" id="28573"/>
    <lineage>
        <taxon>Eukaryota</taxon>
        <taxon>Fungi</taxon>
        <taxon>Dikarya</taxon>
        <taxon>Ascomycota</taxon>
        <taxon>Pezizomycotina</taxon>
        <taxon>Eurotiomycetes</taxon>
        <taxon>Eurotiomycetidae</taxon>
        <taxon>Eurotiales</taxon>
        <taxon>Trichocomaceae</taxon>
        <taxon>Talaromyces</taxon>
        <taxon>Talaromyces sect. Islandici</taxon>
    </lineage>
</organism>
<evidence type="ECO:0000313" key="1">
    <source>
        <dbReference type="EMBL" id="CRG88439.1"/>
    </source>
</evidence>
<gene>
    <name evidence="1" type="ORF">PISL3812_05469</name>
</gene>